<dbReference type="Proteomes" id="UP000324194">
    <property type="component" value="Chromosome 1"/>
</dbReference>
<dbReference type="KEGG" id="asip:AQUSIP_15770"/>
<dbReference type="RefSeq" id="WP_148339497.1">
    <property type="nucleotide sequence ID" value="NZ_LR699119.1"/>
</dbReference>
<proteinExistence type="predicted"/>
<dbReference type="AlphaFoldDB" id="A0A5E4PIJ1"/>
<evidence type="ECO:0000313" key="2">
    <source>
        <dbReference type="Proteomes" id="UP000324194"/>
    </source>
</evidence>
<accession>A0A5E4PIJ1</accession>
<organism evidence="1 2">
    <name type="scientific">Aquicella siphonis</name>
    <dbReference type="NCBI Taxonomy" id="254247"/>
    <lineage>
        <taxon>Bacteria</taxon>
        <taxon>Pseudomonadati</taxon>
        <taxon>Pseudomonadota</taxon>
        <taxon>Gammaproteobacteria</taxon>
        <taxon>Legionellales</taxon>
        <taxon>Coxiellaceae</taxon>
        <taxon>Aquicella</taxon>
    </lineage>
</organism>
<keyword evidence="2" id="KW-1185">Reference proteome</keyword>
<dbReference type="OrthoDB" id="282517at2"/>
<name>A0A5E4PIJ1_9COXI</name>
<gene>
    <name evidence="1" type="ORF">AQUSIP_15770</name>
</gene>
<evidence type="ECO:0000313" key="1">
    <source>
        <dbReference type="EMBL" id="VVC76268.1"/>
    </source>
</evidence>
<reference evidence="1 2" key="1">
    <citation type="submission" date="2019-08" db="EMBL/GenBank/DDBJ databases">
        <authorList>
            <person name="Guy L."/>
        </authorList>
    </citation>
    <scope>NUCLEOTIDE SEQUENCE [LARGE SCALE GENOMIC DNA]</scope>
    <source>
        <strain evidence="1 2">SGT-108</strain>
    </source>
</reference>
<dbReference type="EMBL" id="LR699119">
    <property type="protein sequence ID" value="VVC76268.1"/>
    <property type="molecule type" value="Genomic_DNA"/>
</dbReference>
<protein>
    <submittedName>
        <fullName evidence="1">Uncharacterized protein</fullName>
    </submittedName>
</protein>
<sequence>MHDQEFLRQFETLTLAKSEFSHQGHLRIAWLYLGKNTFEQAVYQITHGIRRYAAHLGAAHIYHETLTKTWIHLVRAAMIIQTHKTFEEFLLGHPHLQNKALPFQYYSEALLQSEAARKQWIEPDLKSLP</sequence>